<name>A0A6M3IEH6_9ZZZZ</name>
<accession>A0A6M3IEH6</accession>
<evidence type="ECO:0000256" key="1">
    <source>
        <dbReference type="SAM" id="MobiDB-lite"/>
    </source>
</evidence>
<evidence type="ECO:0000313" key="2">
    <source>
        <dbReference type="EMBL" id="QJA55856.1"/>
    </source>
</evidence>
<proteinExistence type="predicted"/>
<reference evidence="2" key="1">
    <citation type="submission" date="2020-03" db="EMBL/GenBank/DDBJ databases">
        <title>The deep terrestrial virosphere.</title>
        <authorList>
            <person name="Holmfeldt K."/>
            <person name="Nilsson E."/>
            <person name="Simone D."/>
            <person name="Lopez-Fernandez M."/>
            <person name="Wu X."/>
            <person name="de Brujin I."/>
            <person name="Lundin D."/>
            <person name="Andersson A."/>
            <person name="Bertilsson S."/>
            <person name="Dopson M."/>
        </authorList>
    </citation>
    <scope>NUCLEOTIDE SEQUENCE</scope>
    <source>
        <strain evidence="2">MM415B01979</strain>
    </source>
</reference>
<gene>
    <name evidence="2" type="ORF">MM415B01979_0002</name>
</gene>
<protein>
    <submittedName>
        <fullName evidence="2">Uncharacterized protein</fullName>
    </submittedName>
</protein>
<feature type="region of interest" description="Disordered" evidence="1">
    <location>
        <begin position="156"/>
        <end position="182"/>
    </location>
</feature>
<dbReference type="EMBL" id="MT141186">
    <property type="protein sequence ID" value="QJA55856.1"/>
    <property type="molecule type" value="Genomic_DNA"/>
</dbReference>
<sequence>MPIPAVLAGIGALAAAHPYITLAGVQAGGGLIANLLGKSREDEQRKAQEKAIKTQNLIQALSGGRIGYNPQVQAPLPGWGERIAGGVSQAAGLASFGLQASQADAVRLAQLAGQKLQNKAMQEALDRAQGVAAAQALPMPKPAIEPKTIMSVPQRQGAGSAMTPRGSRFGNVPPTPSMTYAPPADLSTAGQAGFLQALRERQTADNDQSYTNEYRQVQLAAARQGLQLNNMKLLQALTPVTQRPGLDADTVMSLVTATGTLTPDLTREEFFNLASMQAIQQDSGPFGVSEQESLLGTYQAAAQTRLERLDENLITRVDALRAAVKTDKTVSEGPEYSRALGLIIEGLEVENGLGDIQALKMIGRMQDPGGIIKQEEYSTLAGAVSALEKYEIFLKRYMKGDQLTAEGRLRVLELAEKNYLQRWSDINAILDAQVTGFINQPGFEKYEKMFNLTVSPYRLREVPKDKVAALKEKFRPLIMFNSDGEVFTQQQNRVRNLLERTSGRE</sequence>
<organism evidence="2">
    <name type="scientific">viral metagenome</name>
    <dbReference type="NCBI Taxonomy" id="1070528"/>
    <lineage>
        <taxon>unclassified sequences</taxon>
        <taxon>metagenomes</taxon>
        <taxon>organismal metagenomes</taxon>
    </lineage>
</organism>
<dbReference type="AlphaFoldDB" id="A0A6M3IEH6"/>